<dbReference type="Proteomes" id="UP001231189">
    <property type="component" value="Unassembled WGS sequence"/>
</dbReference>
<keyword evidence="3" id="KW-1185">Reference proteome</keyword>
<comment type="caution">
    <text evidence="2">The sequence shown here is derived from an EMBL/GenBank/DDBJ whole genome shotgun (WGS) entry which is preliminary data.</text>
</comment>
<dbReference type="AlphaFoldDB" id="A0AAD8TN51"/>
<dbReference type="EMBL" id="JAUUTY010000002">
    <property type="protein sequence ID" value="KAK1685705.1"/>
    <property type="molecule type" value="Genomic_DNA"/>
</dbReference>
<evidence type="ECO:0000313" key="3">
    <source>
        <dbReference type="Proteomes" id="UP001231189"/>
    </source>
</evidence>
<organism evidence="2 3">
    <name type="scientific">Lolium multiflorum</name>
    <name type="common">Italian ryegrass</name>
    <name type="synonym">Lolium perenne subsp. multiflorum</name>
    <dbReference type="NCBI Taxonomy" id="4521"/>
    <lineage>
        <taxon>Eukaryota</taxon>
        <taxon>Viridiplantae</taxon>
        <taxon>Streptophyta</taxon>
        <taxon>Embryophyta</taxon>
        <taxon>Tracheophyta</taxon>
        <taxon>Spermatophyta</taxon>
        <taxon>Magnoliopsida</taxon>
        <taxon>Liliopsida</taxon>
        <taxon>Poales</taxon>
        <taxon>Poaceae</taxon>
        <taxon>BOP clade</taxon>
        <taxon>Pooideae</taxon>
        <taxon>Poodae</taxon>
        <taxon>Poeae</taxon>
        <taxon>Poeae Chloroplast Group 2 (Poeae type)</taxon>
        <taxon>Loliodinae</taxon>
        <taxon>Loliinae</taxon>
        <taxon>Lolium</taxon>
    </lineage>
</organism>
<reference evidence="2" key="1">
    <citation type="submission" date="2023-07" db="EMBL/GenBank/DDBJ databases">
        <title>A chromosome-level genome assembly of Lolium multiflorum.</title>
        <authorList>
            <person name="Chen Y."/>
            <person name="Copetti D."/>
            <person name="Kolliker R."/>
            <person name="Studer B."/>
        </authorList>
    </citation>
    <scope>NUCLEOTIDE SEQUENCE</scope>
    <source>
        <strain evidence="2">02402/16</strain>
        <tissue evidence="2">Leaf</tissue>
    </source>
</reference>
<accession>A0AAD8TN51</accession>
<feature type="region of interest" description="Disordered" evidence="1">
    <location>
        <begin position="60"/>
        <end position="121"/>
    </location>
</feature>
<protein>
    <submittedName>
        <fullName evidence="2">Uncharacterized protein</fullName>
    </submittedName>
</protein>
<sequence length="121" mass="13257">MQTQKPRRRRRWRSGQQVHCDAEQAAILASFNVHRFRRLQEEQLEYINDANFEHAVKISRLSSTLSARPRRPPTSKRDVAGGAEGAAPPASSNVTGSHAPPSNARSKGEELGTAVGGKGEE</sequence>
<evidence type="ECO:0000256" key="1">
    <source>
        <dbReference type="SAM" id="MobiDB-lite"/>
    </source>
</evidence>
<proteinExistence type="predicted"/>
<name>A0AAD8TN51_LOLMU</name>
<gene>
    <name evidence="2" type="ORF">QYE76_046553</name>
</gene>
<evidence type="ECO:0000313" key="2">
    <source>
        <dbReference type="EMBL" id="KAK1685705.1"/>
    </source>
</evidence>